<feature type="transmembrane region" description="Helical" evidence="2">
    <location>
        <begin position="534"/>
        <end position="556"/>
    </location>
</feature>
<gene>
    <name evidence="4" type="ORF">CLUMA_CG006594</name>
</gene>
<organism evidence="4 5">
    <name type="scientific">Clunio marinus</name>
    <dbReference type="NCBI Taxonomy" id="568069"/>
    <lineage>
        <taxon>Eukaryota</taxon>
        <taxon>Metazoa</taxon>
        <taxon>Ecdysozoa</taxon>
        <taxon>Arthropoda</taxon>
        <taxon>Hexapoda</taxon>
        <taxon>Insecta</taxon>
        <taxon>Pterygota</taxon>
        <taxon>Neoptera</taxon>
        <taxon>Endopterygota</taxon>
        <taxon>Diptera</taxon>
        <taxon>Nematocera</taxon>
        <taxon>Chironomoidea</taxon>
        <taxon>Chironomidae</taxon>
        <taxon>Clunio</taxon>
    </lineage>
</organism>
<comment type="subcellular location">
    <subcellularLocation>
        <location evidence="1">Membrane</location>
        <topology evidence="1">Multi-pass membrane protein</topology>
    </subcellularLocation>
</comment>
<feature type="transmembrane region" description="Helical" evidence="2">
    <location>
        <begin position="562"/>
        <end position="587"/>
    </location>
</feature>
<proteinExistence type="predicted"/>
<feature type="transmembrane region" description="Helical" evidence="2">
    <location>
        <begin position="51"/>
        <end position="74"/>
    </location>
</feature>
<sequence length="606" mass="66758">MERIRQTRKVAPDGGFGWVVTFGVSLVNLATRSIEPSFGLLFGDLLKDLDVGTTGAAVIISTLDIMMNLSGLFVGPLLKEFSYRKVAIVGSLLCAVGLALTSTAGSMAHILTTYSVINGIGVGLAMSAAFVALNHFFAKKRGQAVGLSMAGTAIGMLIMPQLVRFLLEEFSFRGSVLVLAGLALHSAVGSILLQPVKWHLKDEEVDVEMFEAENPTLGIIQEDDGDEDSLPEIQSLLFKDHKHRERKISETSNGSLLAVPNGIPKRPTFPRITSSHSMGPKRTPTLPKITSTADMNQMLRKRKESVISSLSLLDFSGSCLQIHLETGDKDQEEMESHIRRVNTHVGTSIFRDNLNSSFKMSKSDINQKFSCPDFIQTDIGLEMPEPKKESFWRRFANLMDIGLLKDGTYLNILFGLSIFYVAEMNFKMVTPFFLASLGYTKGETAYCLSISALTDILARVIVPPICDKTNVSKRKVFMVSLLFVALTRSIVAEQSDLKAMLAWLCIAGFFRGIALSNFTLTVSEYSSLEKLPAAFGWHMVGKAIFVIIFGPLIGAIRDLTGSFPICIHSQSVCILICIFAWMIEFIIKYLKRNEKQHVPIAIISTE</sequence>
<dbReference type="Proteomes" id="UP000183832">
    <property type="component" value="Unassembled WGS sequence"/>
</dbReference>
<dbReference type="FunFam" id="1.20.1250.20:FF:000434">
    <property type="entry name" value="Blast:Monocarboxylate transporter 4"/>
    <property type="match status" value="1"/>
</dbReference>
<reference evidence="4 5" key="1">
    <citation type="submission" date="2015-04" db="EMBL/GenBank/DDBJ databases">
        <authorList>
            <person name="Syromyatnikov M.Y."/>
            <person name="Popov V.N."/>
        </authorList>
    </citation>
    <scope>NUCLEOTIDE SEQUENCE [LARGE SCALE GENOMIC DNA]</scope>
</reference>
<dbReference type="OrthoDB" id="5667at2759"/>
<dbReference type="EMBL" id="CVRI01000036">
    <property type="protein sequence ID" value="CRK93148.1"/>
    <property type="molecule type" value="Genomic_DNA"/>
</dbReference>
<dbReference type="SUPFAM" id="SSF103473">
    <property type="entry name" value="MFS general substrate transporter"/>
    <property type="match status" value="1"/>
</dbReference>
<dbReference type="FunFam" id="1.20.1250.20:FF:000437">
    <property type="entry name" value="Blast:Monocarboxylate transporter 4"/>
    <property type="match status" value="1"/>
</dbReference>
<name>A0A1J1I0N8_9DIPT</name>
<feature type="transmembrane region" description="Helical" evidence="2">
    <location>
        <begin position="403"/>
        <end position="422"/>
    </location>
</feature>
<dbReference type="Pfam" id="PF07690">
    <property type="entry name" value="MFS_1"/>
    <property type="match status" value="2"/>
</dbReference>
<dbReference type="CDD" id="cd17352">
    <property type="entry name" value="MFS_MCT_SLC16"/>
    <property type="match status" value="1"/>
</dbReference>
<protein>
    <submittedName>
        <fullName evidence="4">CLUMA_CG006594, isoform A</fullName>
    </submittedName>
</protein>
<dbReference type="PROSITE" id="PS50850">
    <property type="entry name" value="MFS"/>
    <property type="match status" value="1"/>
</dbReference>
<keyword evidence="2" id="KW-1133">Transmembrane helix</keyword>
<feature type="transmembrane region" description="Helical" evidence="2">
    <location>
        <begin position="12"/>
        <end position="31"/>
    </location>
</feature>
<dbReference type="STRING" id="568069.A0A1J1I0N8"/>
<accession>A0A1J1I0N8</accession>
<feature type="domain" description="Major facilitator superfamily (MFS) profile" evidence="3">
    <location>
        <begin position="403"/>
        <end position="606"/>
    </location>
</feature>
<dbReference type="Gene3D" id="1.20.1250.20">
    <property type="entry name" value="MFS general substrate transporter like domains"/>
    <property type="match status" value="2"/>
</dbReference>
<dbReference type="InterPro" id="IPR020846">
    <property type="entry name" value="MFS_dom"/>
</dbReference>
<feature type="transmembrane region" description="Helical" evidence="2">
    <location>
        <begin position="116"/>
        <end position="137"/>
    </location>
</feature>
<feature type="transmembrane region" description="Helical" evidence="2">
    <location>
        <begin position="86"/>
        <end position="110"/>
    </location>
</feature>
<dbReference type="InterPro" id="IPR011701">
    <property type="entry name" value="MFS"/>
</dbReference>
<feature type="transmembrane region" description="Helical" evidence="2">
    <location>
        <begin position="144"/>
        <end position="163"/>
    </location>
</feature>
<keyword evidence="2" id="KW-0812">Transmembrane</keyword>
<dbReference type="GO" id="GO:0008028">
    <property type="term" value="F:monocarboxylic acid transmembrane transporter activity"/>
    <property type="evidence" value="ECO:0007669"/>
    <property type="project" value="TreeGrafter"/>
</dbReference>
<feature type="transmembrane region" description="Helical" evidence="2">
    <location>
        <begin position="175"/>
        <end position="193"/>
    </location>
</feature>
<dbReference type="PANTHER" id="PTHR11360:SF163">
    <property type="entry name" value="MONOCARBOXYLATE TRANSPORTER 9-LIKE PROTEIN"/>
    <property type="match status" value="1"/>
</dbReference>
<feature type="transmembrane region" description="Helical" evidence="2">
    <location>
        <begin position="497"/>
        <end position="522"/>
    </location>
</feature>
<evidence type="ECO:0000256" key="1">
    <source>
        <dbReference type="ARBA" id="ARBA00004141"/>
    </source>
</evidence>
<dbReference type="PANTHER" id="PTHR11360">
    <property type="entry name" value="MONOCARBOXYLATE TRANSPORTER"/>
    <property type="match status" value="1"/>
</dbReference>
<keyword evidence="5" id="KW-1185">Reference proteome</keyword>
<keyword evidence="2" id="KW-0472">Membrane</keyword>
<evidence type="ECO:0000313" key="4">
    <source>
        <dbReference type="EMBL" id="CRK93148.1"/>
    </source>
</evidence>
<evidence type="ECO:0000259" key="3">
    <source>
        <dbReference type="PROSITE" id="PS50850"/>
    </source>
</evidence>
<dbReference type="InterPro" id="IPR050327">
    <property type="entry name" value="Proton-linked_MCT"/>
</dbReference>
<evidence type="ECO:0000256" key="2">
    <source>
        <dbReference type="SAM" id="Phobius"/>
    </source>
</evidence>
<dbReference type="InterPro" id="IPR036259">
    <property type="entry name" value="MFS_trans_sf"/>
</dbReference>
<evidence type="ECO:0000313" key="5">
    <source>
        <dbReference type="Proteomes" id="UP000183832"/>
    </source>
</evidence>
<dbReference type="GO" id="GO:0016020">
    <property type="term" value="C:membrane"/>
    <property type="evidence" value="ECO:0007669"/>
    <property type="project" value="UniProtKB-SubCell"/>
</dbReference>
<dbReference type="AlphaFoldDB" id="A0A1J1I0N8"/>